<protein>
    <submittedName>
        <fullName evidence="1">D-proline reductase (Dithiol) PrdA</fullName>
    </submittedName>
</protein>
<evidence type="ECO:0000313" key="1">
    <source>
        <dbReference type="EMBL" id="SDX52294.1"/>
    </source>
</evidence>
<evidence type="ECO:0000313" key="2">
    <source>
        <dbReference type="Proteomes" id="UP000198828"/>
    </source>
</evidence>
<dbReference type="EMBL" id="FNNG01000012">
    <property type="protein sequence ID" value="SDX52294.1"/>
    <property type="molecule type" value="Genomic_DNA"/>
</dbReference>
<name>A0A1H3CFD2_9FIRM</name>
<dbReference type="InterPro" id="IPR031002">
    <property type="entry name" value="D_pro_red_PrdA"/>
</dbReference>
<dbReference type="NCBIfam" id="TIGR04480">
    <property type="entry name" value="D_pro_red_PrdA"/>
    <property type="match status" value="1"/>
</dbReference>
<accession>A0A1H3CFD2</accession>
<dbReference type="OrthoDB" id="5808629at2"/>
<gene>
    <name evidence="1" type="ORF">SAMN05660923_02468</name>
</gene>
<dbReference type="Proteomes" id="UP000198828">
    <property type="component" value="Unassembled WGS sequence"/>
</dbReference>
<dbReference type="AlphaFoldDB" id="A0A1H3CFD2"/>
<dbReference type="RefSeq" id="WP_093754126.1">
    <property type="nucleotide sequence ID" value="NZ_BSYN01000013.1"/>
</dbReference>
<keyword evidence="2" id="KW-1185">Reference proteome</keyword>
<dbReference type="Pfam" id="PF09338">
    <property type="entry name" value="Gly_reductase"/>
    <property type="match status" value="1"/>
</dbReference>
<reference evidence="1 2" key="1">
    <citation type="submission" date="2016-10" db="EMBL/GenBank/DDBJ databases">
        <authorList>
            <person name="de Groot N.N."/>
        </authorList>
    </citation>
    <scope>NUCLEOTIDE SEQUENCE [LARGE SCALE GENOMIC DNA]</scope>
    <source>
        <strain evidence="1 2">DSM 23310</strain>
    </source>
</reference>
<proteinExistence type="predicted"/>
<dbReference type="InterPro" id="IPR015417">
    <property type="entry name" value="Gly_reductase_pB_sua/b"/>
</dbReference>
<dbReference type="GO" id="GO:0050002">
    <property type="term" value="F:D-proline reductase activity"/>
    <property type="evidence" value="ECO:0007669"/>
    <property type="project" value="InterPro"/>
</dbReference>
<sequence>MAITIEQAEEHKNDFAVTCCRFEAGEVIKPSNIEDPKILPDLEDSGLINIPDNCLTIGQVLGKKLLKTVEALTPLTPDLVDGVNEISQEISEVREEIKKETNETDFQKGLGTNIPASSNNQFVRIHIGEGKDINLEIPICSWGDFPDTGILPIESNCPTADKEINVDEEKIIRTLVRKHIKIDKVEFGEETKIEGTTLYIRKDIAKDAMDSQELVTDLEIDIITPDRYGEYSDTIMDVQPIAVKEKGQLGEGITRVIDGVVVIVTGIDENGVQIGEFGSSEGEMDRNILFGRPGSPDEGEILIKTKVTIKAGKNMERPGPMSVHRATDFITQEIREVLKKVDESLVYKVEELVQKRRPNRKKVLIIKEIMGQGAMHDNFLMPDEPVGTVGAKANVDLGNVPVVVTPLQILDGCVHALTCIGPASKETSRHYWREPLVMEAMEDEEIDLAGVVLIGSPQANSEKFYVSRLLGSMIETMDLDGAIVTTEGFGNNHIDFASHIEQVGMRGVPVVGMTFAAVQGQLVVGNKYMDAMIDLNKSRQGIENEILSNNCLTQEDAIRALAMLKLKMAGEKIEKADRKWNPNVKEENIRLIEKVTGRKIERPVNETSLKISEKRRTIYEKDEE</sequence>
<organism evidence="1 2">
    <name type="scientific">Tepidimicrobium xylanilyticum</name>
    <dbReference type="NCBI Taxonomy" id="1123352"/>
    <lineage>
        <taxon>Bacteria</taxon>
        <taxon>Bacillati</taxon>
        <taxon>Bacillota</taxon>
        <taxon>Tissierellia</taxon>
        <taxon>Tissierellales</taxon>
        <taxon>Tepidimicrobiaceae</taxon>
        <taxon>Tepidimicrobium</taxon>
    </lineage>
</organism>